<feature type="region of interest" description="Disordered" evidence="5">
    <location>
        <begin position="312"/>
        <end position="444"/>
    </location>
</feature>
<feature type="compositionally biased region" description="Low complexity" evidence="5">
    <location>
        <begin position="96"/>
        <end position="107"/>
    </location>
</feature>
<dbReference type="InterPro" id="IPR018866">
    <property type="entry name" value="Znf-4CXXC_R1"/>
</dbReference>
<feature type="non-terminal residue" evidence="7">
    <location>
        <position position="1170"/>
    </location>
</feature>
<feature type="compositionally biased region" description="Low complexity" evidence="5">
    <location>
        <begin position="284"/>
        <end position="299"/>
    </location>
</feature>
<feature type="compositionally biased region" description="Low complexity" evidence="5">
    <location>
        <begin position="237"/>
        <end position="255"/>
    </location>
</feature>
<sequence length="1170" mass="126712">MPSFPLPQGSSREADHISIYSADADGSDDSEADAAGEDDIDECEEFLLYQSAHNSPEIPFPSASTSRDISNDSTLVSMGLNHVSKKLAQHPPFSSTPTTDDCGPDGTINPPSVPKERGPRSVHDLFSISSSGETTPLTVASSSRSTPAPREAPLVLNGNISPGTVVIHRAPRIPLPSKRKPAGGLAEGRTRKRARMTLDYVAVPSFPAGVSRDDYEPSTSSGLRQRPAPSPEVIDITSSSSSSRVTTPTRSRAASVSTARESHDSIFDLIIDTVMSPPPERMRLSSPAPLRAPRAASTRRTFDSLADALNNLNEDVSSSDDEEEEEEGIATLDRRRRPSGSRPTRAARSPAKRPRKRPSDADAYNPRTSGVRRKKTADKRELSCSTRHPTPKHTLSSLSATPKDTPSPHHSLSPERRPSEWSEQVESLLPSSSPPEDVGPPPPIILPIATSSLRSRAAVLLNSRHISWDDSARQSRHAQALRQAWEEEPIVFDLTVRPPTSDKQWVKVAKEEPNGEEIPPILERQNPQHVRETSDRVEAESSATSYTGFQGIMPPLQPPEDDGAHSEPLDDQMNPALTLLYPDDFSISPTTQSNDHFTPPPLHYSQMPTCATPAELQDLSFRFTVTAPSIHSYEIAAIAPSDPPQTIAPPSPHVSAAGTSTTELPVVDPHDVFNTDFLSVTDDHLSATGTHGRPTRAASPVPFSTEPSTYNILHIPFGGTEEAPLYGLEDDLQGRVDNWMHGAGLAAEPPSQDLHGLAPSAPASTSAEPQNVAGALLEVPAAPFAPSCSARGRSRSPGYSVVSSRPSSPASSRAGSSRDRSPSVPLATQSRKRKRRAGVHPPPDMAGPDAKVNYKTFKWPMKAGIPYTKLCHQCRQAGSTSRLAMVCACGKHYCSRCIILRYHGVIDFDPKADFTCPHCEKYCSCDLCCRDRGEAFISLKDFMDSRAVDGASTSVLHASPPPEMDATIEMNHMDGPSRSYSPARRRATRRPFVVQRRGGPVTFWGTMYDLEGVLVGKAYGREVADEDPGNAVVSRPDAPQAAHARRATGRRMFIGAVQKSWGRIDKRKITFADGQGGRGDREISTGAHLYVGNRTNLMRPIVPADEEEAEDDAPITSIQWTRDSSVPPPAWDSEDIGIRDEHVVAANALQNLLDFELGGGDWEPYSSIPA</sequence>
<comment type="subcellular location">
    <subcellularLocation>
        <location evidence="1">Nucleus</location>
    </subcellularLocation>
</comment>
<keyword evidence="8" id="KW-1185">Reference proteome</keyword>
<name>D8PP67_SCHCM</name>
<gene>
    <name evidence="7" type="ORF">SCHCODRAFT_103809</name>
</gene>
<evidence type="ECO:0000256" key="1">
    <source>
        <dbReference type="ARBA" id="ARBA00004123"/>
    </source>
</evidence>
<feature type="compositionally biased region" description="Polar residues" evidence="5">
    <location>
        <begin position="62"/>
        <end position="76"/>
    </location>
</feature>
<dbReference type="Proteomes" id="UP000007431">
    <property type="component" value="Unassembled WGS sequence"/>
</dbReference>
<dbReference type="eggNOG" id="ENOG502QU1W">
    <property type="taxonomic scope" value="Eukaryota"/>
</dbReference>
<feature type="compositionally biased region" description="Acidic residues" evidence="5">
    <location>
        <begin position="25"/>
        <end position="45"/>
    </location>
</feature>
<feature type="compositionally biased region" description="Polar residues" evidence="5">
    <location>
        <begin position="127"/>
        <end position="146"/>
    </location>
</feature>
<evidence type="ECO:0000259" key="6">
    <source>
        <dbReference type="Pfam" id="PF10497"/>
    </source>
</evidence>
<keyword evidence="4" id="KW-0539">Nucleus</keyword>
<feature type="region of interest" description="Disordered" evidence="5">
    <location>
        <begin position="785"/>
        <end position="851"/>
    </location>
</feature>
<dbReference type="RefSeq" id="XP_003037200.1">
    <property type="nucleotide sequence ID" value="XM_003037154.1"/>
</dbReference>
<reference evidence="7 8" key="1">
    <citation type="journal article" date="2010" name="Nat. Biotechnol.">
        <title>Genome sequence of the model mushroom Schizophyllum commune.</title>
        <authorList>
            <person name="Ohm R.A."/>
            <person name="de Jong J.F."/>
            <person name="Lugones L.G."/>
            <person name="Aerts A."/>
            <person name="Kothe E."/>
            <person name="Stajich J.E."/>
            <person name="de Vries R.P."/>
            <person name="Record E."/>
            <person name="Levasseur A."/>
            <person name="Baker S.E."/>
            <person name="Bartholomew K.A."/>
            <person name="Coutinho P.M."/>
            <person name="Erdmann S."/>
            <person name="Fowler T.J."/>
            <person name="Gathman A.C."/>
            <person name="Lombard V."/>
            <person name="Henrissat B."/>
            <person name="Knabe N."/>
            <person name="Kuees U."/>
            <person name="Lilly W.W."/>
            <person name="Lindquist E."/>
            <person name="Lucas S."/>
            <person name="Magnuson J.K."/>
            <person name="Piumi F."/>
            <person name="Raudaskoski M."/>
            <person name="Salamov A."/>
            <person name="Schmutz J."/>
            <person name="Schwarze F.W.M.R."/>
            <person name="vanKuyk P.A."/>
            <person name="Horton J.S."/>
            <person name="Grigoriev I.V."/>
            <person name="Woesten H.A.B."/>
        </authorList>
    </citation>
    <scope>NUCLEOTIDE SEQUENCE [LARGE SCALE GENOMIC DNA]</scope>
    <source>
        <strain evidence="8">H4-8 / FGSC 9210</strain>
    </source>
</reference>
<feature type="region of interest" description="Disordered" evidence="5">
    <location>
        <begin position="1"/>
        <end position="158"/>
    </location>
</feature>
<evidence type="ECO:0000313" key="7">
    <source>
        <dbReference type="EMBL" id="EFJ02298.1"/>
    </source>
</evidence>
<dbReference type="GO" id="GO:0005634">
    <property type="term" value="C:nucleus"/>
    <property type="evidence" value="ECO:0007669"/>
    <property type="project" value="UniProtKB-SubCell"/>
</dbReference>
<evidence type="ECO:0000256" key="5">
    <source>
        <dbReference type="SAM" id="MobiDB-lite"/>
    </source>
</evidence>
<feature type="region of interest" description="Disordered" evidence="5">
    <location>
        <begin position="743"/>
        <end position="769"/>
    </location>
</feature>
<dbReference type="VEuPathDB" id="FungiDB:SCHCODRAFT_02612150"/>
<feature type="region of interest" description="Disordered" evidence="5">
    <location>
        <begin position="277"/>
        <end position="299"/>
    </location>
</feature>
<evidence type="ECO:0000256" key="2">
    <source>
        <dbReference type="ARBA" id="ARBA00023015"/>
    </source>
</evidence>
<accession>D8PP67</accession>
<dbReference type="HOGENOM" id="CLU_274180_0_0_1"/>
<feature type="compositionally biased region" description="Low complexity" evidence="5">
    <location>
        <begin position="340"/>
        <end position="349"/>
    </location>
</feature>
<evidence type="ECO:0000256" key="4">
    <source>
        <dbReference type="ARBA" id="ARBA00023242"/>
    </source>
</evidence>
<feature type="compositionally biased region" description="Basic and acidic residues" evidence="5">
    <location>
        <begin position="114"/>
        <end position="123"/>
    </location>
</feature>
<feature type="compositionally biased region" description="Polar residues" evidence="5">
    <location>
        <begin position="383"/>
        <end position="410"/>
    </location>
</feature>
<feature type="region of interest" description="Disordered" evidence="5">
    <location>
        <begin position="537"/>
        <end position="567"/>
    </location>
</feature>
<feature type="compositionally biased region" description="Low complexity" evidence="5">
    <location>
        <begin position="758"/>
        <end position="769"/>
    </location>
</feature>
<feature type="compositionally biased region" description="Low complexity" evidence="5">
    <location>
        <begin position="427"/>
        <end position="436"/>
    </location>
</feature>
<feature type="region of interest" description="Disordered" evidence="5">
    <location>
        <begin position="207"/>
        <end position="261"/>
    </location>
</feature>
<feature type="compositionally biased region" description="Low complexity" evidence="5">
    <location>
        <begin position="795"/>
        <end position="815"/>
    </location>
</feature>
<feature type="domain" description="Zinc-finger" evidence="6">
    <location>
        <begin position="868"/>
        <end position="935"/>
    </location>
</feature>
<dbReference type="GeneID" id="9589875"/>
<proteinExistence type="predicted"/>
<evidence type="ECO:0000256" key="3">
    <source>
        <dbReference type="ARBA" id="ARBA00023163"/>
    </source>
</evidence>
<dbReference type="OrthoDB" id="298344at2759"/>
<feature type="compositionally biased region" description="Acidic residues" evidence="5">
    <location>
        <begin position="317"/>
        <end position="328"/>
    </location>
</feature>
<dbReference type="AlphaFoldDB" id="D8PP67"/>
<keyword evidence="2" id="KW-0805">Transcription regulation</keyword>
<protein>
    <recommendedName>
        <fullName evidence="6">Zinc-finger domain-containing protein</fullName>
    </recommendedName>
</protein>
<dbReference type="KEGG" id="scm:SCHCO_02612150"/>
<dbReference type="Pfam" id="PF10497">
    <property type="entry name" value="zf-4CXXC_R1"/>
    <property type="match status" value="1"/>
</dbReference>
<organism evidence="8">
    <name type="scientific">Schizophyllum commune (strain H4-8 / FGSC 9210)</name>
    <name type="common">Split gill fungus</name>
    <dbReference type="NCBI Taxonomy" id="578458"/>
    <lineage>
        <taxon>Eukaryota</taxon>
        <taxon>Fungi</taxon>
        <taxon>Dikarya</taxon>
        <taxon>Basidiomycota</taxon>
        <taxon>Agaricomycotina</taxon>
        <taxon>Agaricomycetes</taxon>
        <taxon>Agaricomycetidae</taxon>
        <taxon>Agaricales</taxon>
        <taxon>Schizophyllaceae</taxon>
        <taxon>Schizophyllum</taxon>
    </lineage>
</organism>
<keyword evidence="3" id="KW-0804">Transcription</keyword>
<dbReference type="InParanoid" id="D8PP67"/>
<evidence type="ECO:0000313" key="8">
    <source>
        <dbReference type="Proteomes" id="UP000007431"/>
    </source>
</evidence>
<feature type="region of interest" description="Disordered" evidence="5">
    <location>
        <begin position="1027"/>
        <end position="1046"/>
    </location>
</feature>
<dbReference type="OMA" id="HANGTID"/>
<dbReference type="EMBL" id="GL377302">
    <property type="protein sequence ID" value="EFJ02298.1"/>
    <property type="molecule type" value="Genomic_DNA"/>
</dbReference>